<dbReference type="Pfam" id="PF00211">
    <property type="entry name" value="Guanylate_cyc"/>
    <property type="match status" value="1"/>
</dbReference>
<evidence type="ECO:0000256" key="5">
    <source>
        <dbReference type="ARBA" id="ARBA00022989"/>
    </source>
</evidence>
<keyword evidence="4" id="KW-0547">Nucleotide-binding</keyword>
<feature type="domain" description="Protein kinase" evidence="9">
    <location>
        <begin position="115"/>
        <end position="411"/>
    </location>
</feature>
<organism evidence="11 12">
    <name type="scientific">Mya arenaria</name>
    <name type="common">Soft-shell clam</name>
    <dbReference type="NCBI Taxonomy" id="6604"/>
    <lineage>
        <taxon>Eukaryota</taxon>
        <taxon>Metazoa</taxon>
        <taxon>Spiralia</taxon>
        <taxon>Lophotrochozoa</taxon>
        <taxon>Mollusca</taxon>
        <taxon>Bivalvia</taxon>
        <taxon>Autobranchia</taxon>
        <taxon>Heteroconchia</taxon>
        <taxon>Euheterodonta</taxon>
        <taxon>Imparidentia</taxon>
        <taxon>Neoheterodontei</taxon>
        <taxon>Myida</taxon>
        <taxon>Myoidea</taxon>
        <taxon>Myidae</taxon>
        <taxon>Mya</taxon>
    </lineage>
</organism>
<dbReference type="PANTHER" id="PTHR11920:SF507">
    <property type="entry name" value="GUANYLATE CYCLASE"/>
    <property type="match status" value="1"/>
</dbReference>
<evidence type="ECO:0000256" key="4">
    <source>
        <dbReference type="ARBA" id="ARBA00022741"/>
    </source>
</evidence>
<evidence type="ECO:0000256" key="3">
    <source>
        <dbReference type="ARBA" id="ARBA00022692"/>
    </source>
</evidence>
<keyword evidence="8" id="KW-0141">cGMP biosynthesis</keyword>
<name>A0ABY7FUP1_MYAAR</name>
<dbReference type="PROSITE" id="PS50125">
    <property type="entry name" value="GUANYLATE_CYCLASE_2"/>
    <property type="match status" value="1"/>
</dbReference>
<protein>
    <recommendedName>
        <fullName evidence="2">guanylate cyclase</fullName>
        <ecNumber evidence="2">4.6.1.2</ecNumber>
    </recommendedName>
</protein>
<dbReference type="InterPro" id="IPR011009">
    <property type="entry name" value="Kinase-like_dom_sf"/>
</dbReference>
<reference evidence="11" key="1">
    <citation type="submission" date="2022-11" db="EMBL/GenBank/DDBJ databases">
        <title>Centuries of genome instability and evolution in soft-shell clam transmissible cancer (bioRxiv).</title>
        <authorList>
            <person name="Hart S.F.M."/>
            <person name="Yonemitsu M.A."/>
            <person name="Giersch R.M."/>
            <person name="Beal B.F."/>
            <person name="Arriagada G."/>
            <person name="Davis B.W."/>
            <person name="Ostrander E.A."/>
            <person name="Goff S.P."/>
            <person name="Metzger M.J."/>
        </authorList>
    </citation>
    <scope>NUCLEOTIDE SEQUENCE</scope>
    <source>
        <strain evidence="11">MELC-2E11</strain>
        <tissue evidence="11">Siphon/mantle</tissue>
    </source>
</reference>
<dbReference type="Gene3D" id="1.10.510.10">
    <property type="entry name" value="Transferase(Phosphotransferase) domain 1"/>
    <property type="match status" value="1"/>
</dbReference>
<evidence type="ECO:0000256" key="7">
    <source>
        <dbReference type="ARBA" id="ARBA00023239"/>
    </source>
</evidence>
<proteinExistence type="predicted"/>
<evidence type="ECO:0000256" key="8">
    <source>
        <dbReference type="ARBA" id="ARBA00023293"/>
    </source>
</evidence>
<evidence type="ECO:0000313" key="11">
    <source>
        <dbReference type="EMBL" id="WAR24777.1"/>
    </source>
</evidence>
<evidence type="ECO:0000256" key="1">
    <source>
        <dbReference type="ARBA" id="ARBA00004167"/>
    </source>
</evidence>
<keyword evidence="12" id="KW-1185">Reference proteome</keyword>
<evidence type="ECO:0000256" key="2">
    <source>
        <dbReference type="ARBA" id="ARBA00012202"/>
    </source>
</evidence>
<dbReference type="InterPro" id="IPR000719">
    <property type="entry name" value="Prot_kinase_dom"/>
</dbReference>
<dbReference type="CDD" id="cd07302">
    <property type="entry name" value="CHD"/>
    <property type="match status" value="1"/>
</dbReference>
<dbReference type="PANTHER" id="PTHR11920">
    <property type="entry name" value="GUANYLYL CYCLASE"/>
    <property type="match status" value="1"/>
</dbReference>
<dbReference type="SUPFAM" id="SSF55073">
    <property type="entry name" value="Nucleotide cyclase"/>
    <property type="match status" value="1"/>
</dbReference>
<comment type="subcellular location">
    <subcellularLocation>
        <location evidence="1">Membrane</location>
        <topology evidence="1">Single-pass membrane protein</topology>
    </subcellularLocation>
</comment>
<dbReference type="Proteomes" id="UP001164746">
    <property type="component" value="Chromosome 13"/>
</dbReference>
<dbReference type="InterPro" id="IPR001245">
    <property type="entry name" value="Ser-Thr/Tyr_kinase_cat_dom"/>
</dbReference>
<dbReference type="SUPFAM" id="SSF56112">
    <property type="entry name" value="Protein kinase-like (PK-like)"/>
    <property type="match status" value="1"/>
</dbReference>
<dbReference type="SMART" id="SM00044">
    <property type="entry name" value="CYCc"/>
    <property type="match status" value="1"/>
</dbReference>
<keyword evidence="7" id="KW-0456">Lyase</keyword>
<dbReference type="PRINTS" id="PR00109">
    <property type="entry name" value="TYRKINASE"/>
</dbReference>
<evidence type="ECO:0000259" key="9">
    <source>
        <dbReference type="PROSITE" id="PS50011"/>
    </source>
</evidence>
<evidence type="ECO:0000313" key="12">
    <source>
        <dbReference type="Proteomes" id="UP001164746"/>
    </source>
</evidence>
<keyword evidence="5" id="KW-1133">Transmembrane helix</keyword>
<accession>A0ABY7FUP1</accession>
<dbReference type="InterPro" id="IPR029787">
    <property type="entry name" value="Nucleotide_cyclase"/>
</dbReference>
<gene>
    <name evidence="11" type="ORF">MAR_038446</name>
</gene>
<feature type="domain" description="Guanylate cyclase" evidence="10">
    <location>
        <begin position="444"/>
        <end position="573"/>
    </location>
</feature>
<dbReference type="EMBL" id="CP111024">
    <property type="protein sequence ID" value="WAR24777.1"/>
    <property type="molecule type" value="Genomic_DNA"/>
</dbReference>
<keyword evidence="3" id="KW-0812">Transmembrane</keyword>
<dbReference type="Pfam" id="PF07714">
    <property type="entry name" value="PK_Tyr_Ser-Thr"/>
    <property type="match status" value="1"/>
</dbReference>
<sequence length="633" mass="71619">MDECKGFDLQWIETPGEEIRAQEEFNVTYELIIKDEFYDWAYPKGYFSHLSSEGVTNAAEAKAWCETEICATSSGATKMTCCIYHVNVHSCPLEHTDNGLCGPWISPGGTFTHSKVLVGPVDKGNWTSYISGLYQIGVTSLIAHFKFAGMQIALETKTNVLPRYMQWQRRKLLWNEDWIIPPDKIADDEGLRGAFGSMVGSNIGVQGARSQQSSNLNVGHKQVFCRTALFEYSAKGSLSDVLLNEEVPLNWAFRFSFESDIASAMKYLHGRGIIHGHLKANNCVVDDRWTIKITEAKYQQRRSSVYVAPELYSENGFKASMEGDAYAFAILMIEIALRADPYGDEDVFSLKLPWQPALPDFNPDKWENKDDLCPCPEAYNDLIQQCWSKQPSQRLTYDKIKAGIRKINPSNLSAIDLMMNMMEKYSKHLEHGIPVEPKYHDWCSIYFSDVVGFTKLSGKSKPIEVVRMLNNLYIAFDEVIDHYDVYKVETIGDAYMVASGIPDFTEHHAREIANMSIDLVVACQHFVIPHLPDEPLKIRVGLHSGPVCAGVVGIKMPRYCLFGNTVQITSSMESNSIEYKIQISEACQKFLAPYGQFDIEERGKLTVMGVEWTTYWLHGRLPGYDPLAYSDEQ</sequence>
<dbReference type="InterPro" id="IPR001054">
    <property type="entry name" value="A/G_cyclase"/>
</dbReference>
<dbReference type="InterPro" id="IPR050401">
    <property type="entry name" value="Cyclic_nucleotide_synthase"/>
</dbReference>
<dbReference type="Gene3D" id="3.30.70.1230">
    <property type="entry name" value="Nucleotide cyclase"/>
    <property type="match status" value="1"/>
</dbReference>
<keyword evidence="6" id="KW-0472">Membrane</keyword>
<dbReference type="PROSITE" id="PS50011">
    <property type="entry name" value="PROTEIN_KINASE_DOM"/>
    <property type="match status" value="1"/>
</dbReference>
<evidence type="ECO:0000256" key="6">
    <source>
        <dbReference type="ARBA" id="ARBA00023136"/>
    </source>
</evidence>
<dbReference type="EC" id="4.6.1.2" evidence="2"/>
<evidence type="ECO:0000259" key="10">
    <source>
        <dbReference type="PROSITE" id="PS50125"/>
    </source>
</evidence>